<comment type="caution">
    <text evidence="2">The sequence shown here is derived from an EMBL/GenBank/DDBJ whole genome shotgun (WGS) entry which is preliminary data.</text>
</comment>
<keyword evidence="3" id="KW-1185">Reference proteome</keyword>
<evidence type="ECO:0000313" key="3">
    <source>
        <dbReference type="Proteomes" id="UP000546162"/>
    </source>
</evidence>
<sequence length="866" mass="96053">MWNNVLLADAHDPGERLAAARADIEAEHRSYMNGSPSAIRLTVRPVPDRARLDVALGSARRPAARTVQLSVTDIDRALERRLSPLALIACVLANPGALTARDDFPEIRESLRPDPAWPPPREAGSVITELRDGLAANPDVVLLGSRGTRKTRIAARTAVLFEQDGAATLWLDMRDQGAGAETVAWQLLTATEHHHLLVVVNQMQARIGPTDRIVKFLWRLRAEFELPILVLGTGQPEITGRLRDTFKSFAQVPARAEVPTDDEQARTALYWFACPRLFEIEPLETVVRRRFPGEVLDRLRLEGRIVRRGSSYYLAAAQDPVRLIGALRGVPGTPEPGEYIWEYLKLAGAGEGRAPLERLDLLGFPGSARRPAEREGSHYLAPAWDLLFQLGRSLDAHCDTDPTWGDNVGAAVFAAEALAELGHHRQWARVAGYIRDRWSYGRSPELPEPVQGQSREMTDFVEIQQSMAIEDSLIDGTFLRADRLQLVHPLGRTGGVAEMRGEAIDITRFHRTWMLGVLLGFEGSALDRSPERIEALVGSATQACDLDGSFYPRRVAWVTARVVLGLCQVGLNRENSEVVRRACDWLLLPQRDGGPYGEWWKGGTGSWNRDEATTAMCVTALIRAGVDPRTPQLREALAWLRSRTAEWTRTDREIDLALVLEAILLGAEDWRSAYGRVLNLLHWANAEFRRVRQDQPDPRFVPEGALRAPFAAAQLATLVRVAVGRESAALLDEPPVPEPEVPRQRAAADPVTRLHGAQPGVRPQPSLQQWRQAAGEIEAALNGLVQSRAAALRQDRRGQADAVRARLRHYRQRLEQCQSLSAQLSHWTPAFVLDGLKQLGDEVLGPGWDDELSYPGQAPAAERDRG</sequence>
<dbReference type="SUPFAM" id="SSF48239">
    <property type="entry name" value="Terpenoid cyclases/Protein prenyltransferases"/>
    <property type="match status" value="1"/>
</dbReference>
<dbReference type="Proteomes" id="UP000546162">
    <property type="component" value="Unassembled WGS sequence"/>
</dbReference>
<dbReference type="RefSeq" id="WP_185042842.1">
    <property type="nucleotide sequence ID" value="NZ_BAABFG010000005.1"/>
</dbReference>
<feature type="region of interest" description="Disordered" evidence="1">
    <location>
        <begin position="847"/>
        <end position="866"/>
    </location>
</feature>
<protein>
    <submittedName>
        <fullName evidence="2">Uncharacterized protein</fullName>
    </submittedName>
</protein>
<dbReference type="AlphaFoldDB" id="A0A7W7MA17"/>
<evidence type="ECO:0000256" key="1">
    <source>
        <dbReference type="SAM" id="MobiDB-lite"/>
    </source>
</evidence>
<accession>A0A7W7MA17</accession>
<dbReference type="EMBL" id="JACHNB010000001">
    <property type="protein sequence ID" value="MBB4742487.1"/>
    <property type="molecule type" value="Genomic_DNA"/>
</dbReference>
<dbReference type="Gene3D" id="1.50.10.20">
    <property type="match status" value="1"/>
</dbReference>
<gene>
    <name evidence="2" type="ORF">BJY16_005946</name>
</gene>
<evidence type="ECO:0000313" key="2">
    <source>
        <dbReference type="EMBL" id="MBB4742487.1"/>
    </source>
</evidence>
<proteinExistence type="predicted"/>
<organism evidence="2 3">
    <name type="scientific">Actinoplanes octamycinicus</name>
    <dbReference type="NCBI Taxonomy" id="135948"/>
    <lineage>
        <taxon>Bacteria</taxon>
        <taxon>Bacillati</taxon>
        <taxon>Actinomycetota</taxon>
        <taxon>Actinomycetes</taxon>
        <taxon>Micromonosporales</taxon>
        <taxon>Micromonosporaceae</taxon>
        <taxon>Actinoplanes</taxon>
    </lineage>
</organism>
<dbReference type="InterPro" id="IPR008930">
    <property type="entry name" value="Terpenoid_cyclase/PrenylTrfase"/>
</dbReference>
<reference evidence="2 3" key="1">
    <citation type="submission" date="2020-08" db="EMBL/GenBank/DDBJ databases">
        <title>Sequencing the genomes of 1000 actinobacteria strains.</title>
        <authorList>
            <person name="Klenk H.-P."/>
        </authorList>
    </citation>
    <scope>NUCLEOTIDE SEQUENCE [LARGE SCALE GENOMIC DNA]</scope>
    <source>
        <strain evidence="2 3">DSM 45809</strain>
    </source>
</reference>
<name>A0A7W7MA17_9ACTN</name>